<name>A0A8C4WWJ1_EPTBU</name>
<dbReference type="PANTHER" id="PTHR45740:SF7">
    <property type="entry name" value="PROTEIN MONO-ADP-RIBOSYLTRANSFERASE TIPARP"/>
    <property type="match status" value="1"/>
</dbReference>
<reference evidence="7" key="1">
    <citation type="submission" date="2025-08" db="UniProtKB">
        <authorList>
            <consortium name="Ensembl"/>
        </authorList>
    </citation>
    <scope>IDENTIFICATION</scope>
</reference>
<dbReference type="InterPro" id="IPR037197">
    <property type="entry name" value="WWE_dom_sf"/>
</dbReference>
<feature type="domain" description="WWE" evidence="5">
    <location>
        <begin position="146"/>
        <end position="224"/>
    </location>
</feature>
<protein>
    <recommendedName>
        <fullName evidence="4">Poly [ADP-ribose] polymerase</fullName>
        <shortName evidence="4">PARP</shortName>
        <ecNumber evidence="4">2.4.2.-</ecNumber>
    </recommendedName>
</protein>
<evidence type="ECO:0000313" key="7">
    <source>
        <dbReference type="Ensembl" id="ENSEBUP00000015558.1"/>
    </source>
</evidence>
<dbReference type="InterPro" id="IPR018123">
    <property type="entry name" value="WWE-dom_subgr"/>
</dbReference>
<dbReference type="SUPFAM" id="SSF117839">
    <property type="entry name" value="WWE domain"/>
    <property type="match status" value="1"/>
</dbReference>
<accession>A0A8C4WWJ1</accession>
<dbReference type="PROSITE" id="PS50918">
    <property type="entry name" value="WWE"/>
    <property type="match status" value="1"/>
</dbReference>
<dbReference type="GO" id="GO:0008270">
    <property type="term" value="F:zinc ion binding"/>
    <property type="evidence" value="ECO:0007669"/>
    <property type="project" value="InterPro"/>
</dbReference>
<feature type="domain" description="PARP catalytic" evidence="6">
    <location>
        <begin position="252"/>
        <end position="461"/>
    </location>
</feature>
<dbReference type="Gene3D" id="3.30.720.50">
    <property type="match status" value="1"/>
</dbReference>
<evidence type="ECO:0000259" key="6">
    <source>
        <dbReference type="PROSITE" id="PS51059"/>
    </source>
</evidence>
<dbReference type="PROSITE" id="PS51059">
    <property type="entry name" value="PARP_CATALYTIC"/>
    <property type="match status" value="1"/>
</dbReference>
<dbReference type="Pfam" id="PF00644">
    <property type="entry name" value="PARP"/>
    <property type="match status" value="1"/>
</dbReference>
<dbReference type="InterPro" id="IPR051712">
    <property type="entry name" value="ARTD-AVP"/>
</dbReference>
<comment type="similarity">
    <text evidence="3">Belongs to the ARTD/PARP family.</text>
</comment>
<keyword evidence="2" id="KW-0539">Nucleus</keyword>
<evidence type="ECO:0000256" key="3">
    <source>
        <dbReference type="ARBA" id="ARBA00024347"/>
    </source>
</evidence>
<evidence type="ECO:0000313" key="8">
    <source>
        <dbReference type="Proteomes" id="UP000694388"/>
    </source>
</evidence>
<dbReference type="Ensembl" id="ENSEBUT00000016134.1">
    <property type="protein sequence ID" value="ENSEBUP00000015558.1"/>
    <property type="gene ID" value="ENSEBUG00000009796.1"/>
</dbReference>
<reference evidence="7" key="2">
    <citation type="submission" date="2025-09" db="UniProtKB">
        <authorList>
            <consortium name="Ensembl"/>
        </authorList>
    </citation>
    <scope>IDENTIFICATION</scope>
</reference>
<dbReference type="Gene3D" id="3.90.228.10">
    <property type="match status" value="1"/>
</dbReference>
<evidence type="ECO:0000256" key="4">
    <source>
        <dbReference type="RuleBase" id="RU362114"/>
    </source>
</evidence>
<dbReference type="CDD" id="cd01439">
    <property type="entry name" value="TCCD_inducible_PARP_like"/>
    <property type="match status" value="1"/>
</dbReference>
<dbReference type="GO" id="GO:0005634">
    <property type="term" value="C:nucleus"/>
    <property type="evidence" value="ECO:0007669"/>
    <property type="project" value="UniProtKB-SubCell"/>
</dbReference>
<dbReference type="GO" id="GO:0003950">
    <property type="term" value="F:NAD+ poly-ADP-ribosyltransferase activity"/>
    <property type="evidence" value="ECO:0007669"/>
    <property type="project" value="UniProtKB-UniRule"/>
</dbReference>
<evidence type="ECO:0000256" key="2">
    <source>
        <dbReference type="ARBA" id="ARBA00023242"/>
    </source>
</evidence>
<dbReference type="Pfam" id="PF02825">
    <property type="entry name" value="WWE"/>
    <property type="match status" value="1"/>
</dbReference>
<dbReference type="Proteomes" id="UP000694388">
    <property type="component" value="Unplaced"/>
</dbReference>
<evidence type="ECO:0000256" key="1">
    <source>
        <dbReference type="ARBA" id="ARBA00004123"/>
    </source>
</evidence>
<dbReference type="OMA" id="IEEANCR"/>
<keyword evidence="4" id="KW-0808">Transferase</keyword>
<dbReference type="InterPro" id="IPR004170">
    <property type="entry name" value="WWE_dom"/>
</dbReference>
<dbReference type="EC" id="2.4.2.-" evidence="4"/>
<keyword evidence="8" id="KW-1185">Reference proteome</keyword>
<keyword evidence="4" id="KW-0328">Glycosyltransferase</keyword>
<dbReference type="PANTHER" id="PTHR45740">
    <property type="entry name" value="POLY [ADP-RIBOSE] POLYMERASE"/>
    <property type="match status" value="1"/>
</dbReference>
<dbReference type="GO" id="GO:1990404">
    <property type="term" value="F:NAD+-protein mono-ADP-ribosyltransferase activity"/>
    <property type="evidence" value="ECO:0007669"/>
    <property type="project" value="TreeGrafter"/>
</dbReference>
<dbReference type="AlphaFoldDB" id="A0A8C4WWJ1"/>
<comment type="subcellular location">
    <subcellularLocation>
        <location evidence="1">Nucleus</location>
    </subcellularLocation>
</comment>
<organism evidence="7 8">
    <name type="scientific">Eptatretus burgeri</name>
    <name type="common">Inshore hagfish</name>
    <dbReference type="NCBI Taxonomy" id="7764"/>
    <lineage>
        <taxon>Eukaryota</taxon>
        <taxon>Metazoa</taxon>
        <taxon>Chordata</taxon>
        <taxon>Craniata</taxon>
        <taxon>Vertebrata</taxon>
        <taxon>Cyclostomata</taxon>
        <taxon>Myxini</taxon>
        <taxon>Myxiniformes</taxon>
        <taxon>Myxinidae</taxon>
        <taxon>Eptatretinae</taxon>
        <taxon>Eptatretus</taxon>
    </lineage>
</organism>
<dbReference type="SUPFAM" id="SSF56399">
    <property type="entry name" value="ADP-ribosylation"/>
    <property type="match status" value="1"/>
</dbReference>
<proteinExistence type="inferred from homology"/>
<dbReference type="SMART" id="SM00678">
    <property type="entry name" value="WWE"/>
    <property type="match status" value="1"/>
</dbReference>
<dbReference type="InterPro" id="IPR012317">
    <property type="entry name" value="Poly(ADP-ribose)pol_cat_dom"/>
</dbReference>
<sequence length="461" mass="53437">GWGGRVKLKICSWVISGNFFPSFHFVFGGKHEDLQWYTIDLLAQRHTHVADGIDICAEFLAAECDLWGECPRHHTTLPYHWQLRRRVPTPTGTNLWESLPEAAQEGLERLYCDPERDTIEMHFQIRVDLNTLTTDDVVYDRMRRLSVGRSIERITEFSTVWKIYWKDDLCWREYDELVSRQLEATLVSGHAEARFTLREHSYLVNYQEMFQQNVLVGTRRKIARRPVFQSPVLLLPLLKYVRSSCPLGPSLFPLTWLPMGPCQDFLQVAVGTADRAFRTVYSLFHKTMPETKAVIVDIFRIQNPFLWEKYTRKKEYMGRRLSLAERLTNERHLFHGTSPEAALAICKHNFDPRVSGKHATAYGQGSYFARRSNYSHGYARPDAASGLRCMFLAKVLVGRHAQGRPAFRRPPPFDPCDPASDLFDSCVDSTPDPQIFVVFDGDQCYPYFLIRYRLLDNTLVV</sequence>
<dbReference type="GeneTree" id="ENSGT00940000155368"/>
<evidence type="ECO:0000259" key="5">
    <source>
        <dbReference type="PROSITE" id="PS50918"/>
    </source>
</evidence>
<keyword evidence="4" id="KW-0520">NAD</keyword>